<dbReference type="AlphaFoldDB" id="A0A915KFY8"/>
<proteinExistence type="predicted"/>
<accession>A0A915KFY8</accession>
<organism evidence="1 2">
    <name type="scientific">Romanomermis culicivorax</name>
    <name type="common">Nematode worm</name>
    <dbReference type="NCBI Taxonomy" id="13658"/>
    <lineage>
        <taxon>Eukaryota</taxon>
        <taxon>Metazoa</taxon>
        <taxon>Ecdysozoa</taxon>
        <taxon>Nematoda</taxon>
        <taxon>Enoplea</taxon>
        <taxon>Dorylaimia</taxon>
        <taxon>Mermithida</taxon>
        <taxon>Mermithoidea</taxon>
        <taxon>Mermithidae</taxon>
        <taxon>Romanomermis</taxon>
    </lineage>
</organism>
<protein>
    <submittedName>
        <fullName evidence="2">Uncharacterized protein</fullName>
    </submittedName>
</protein>
<dbReference type="WBParaSite" id="nRc.2.0.1.t37647-RA">
    <property type="protein sequence ID" value="nRc.2.0.1.t37647-RA"/>
    <property type="gene ID" value="nRc.2.0.1.g37647"/>
</dbReference>
<evidence type="ECO:0000313" key="1">
    <source>
        <dbReference type="Proteomes" id="UP000887565"/>
    </source>
</evidence>
<dbReference type="Proteomes" id="UP000887565">
    <property type="component" value="Unplaced"/>
</dbReference>
<evidence type="ECO:0000313" key="2">
    <source>
        <dbReference type="WBParaSite" id="nRc.2.0.1.t37647-RA"/>
    </source>
</evidence>
<keyword evidence="1" id="KW-1185">Reference proteome</keyword>
<reference evidence="2" key="1">
    <citation type="submission" date="2022-11" db="UniProtKB">
        <authorList>
            <consortium name="WormBaseParasite"/>
        </authorList>
    </citation>
    <scope>IDENTIFICATION</scope>
</reference>
<name>A0A915KFY8_ROMCU</name>
<sequence>MRRKRNTELPEDYLIDCLIHGREPDLNYMGPKPYIPSEIIAIKWIEQPRTLSFVSEKVMASVESLDVTSRCSAAKTPREWYYHMILEHMKDTKI</sequence>